<organism evidence="5 6">
    <name type="scientific">Rudanella paleaurantiibacter</name>
    <dbReference type="NCBI Taxonomy" id="2614655"/>
    <lineage>
        <taxon>Bacteria</taxon>
        <taxon>Pseudomonadati</taxon>
        <taxon>Bacteroidota</taxon>
        <taxon>Cytophagia</taxon>
        <taxon>Cytophagales</taxon>
        <taxon>Cytophagaceae</taxon>
        <taxon>Rudanella</taxon>
    </lineage>
</organism>
<dbReference type="InterPro" id="IPR010567">
    <property type="entry name" value="OrfX2/OrfX3/P47"/>
</dbReference>
<comment type="caution">
    <text evidence="5">The sequence shown here is derived from an EMBL/GenBank/DDBJ whole genome shotgun (WGS) entry which is preliminary data.</text>
</comment>
<keyword evidence="3" id="KW-0812">Transmembrane</keyword>
<evidence type="ECO:0000259" key="4">
    <source>
        <dbReference type="Pfam" id="PF06597"/>
    </source>
</evidence>
<keyword evidence="1" id="KW-0843">Virulence</keyword>
<dbReference type="RefSeq" id="WP_152121876.1">
    <property type="nucleotide sequence ID" value="NZ_WELI01000001.1"/>
</dbReference>
<feature type="domain" description="Protein OrfX2/OrfX3/P47" evidence="4">
    <location>
        <begin position="12"/>
        <end position="462"/>
    </location>
</feature>
<reference evidence="5 6" key="1">
    <citation type="submission" date="2019-10" db="EMBL/GenBank/DDBJ databases">
        <title>Rudanella paleaurantiibacter sp. nov., isolated from sludge.</title>
        <authorList>
            <person name="Xu S.Q."/>
        </authorList>
    </citation>
    <scope>NUCLEOTIDE SEQUENCE [LARGE SCALE GENOMIC DNA]</scope>
    <source>
        <strain evidence="5 6">HX-22-17</strain>
    </source>
</reference>
<keyword evidence="3" id="KW-1133">Transmembrane helix</keyword>
<dbReference type="Pfam" id="PF06597">
    <property type="entry name" value="Clostridium_P47"/>
    <property type="match status" value="1"/>
</dbReference>
<dbReference type="AlphaFoldDB" id="A0A7J5U453"/>
<keyword evidence="6" id="KW-1185">Reference proteome</keyword>
<dbReference type="EMBL" id="WELI01000001">
    <property type="protein sequence ID" value="KAB7732511.1"/>
    <property type="molecule type" value="Genomic_DNA"/>
</dbReference>
<evidence type="ECO:0000256" key="1">
    <source>
        <dbReference type="ARBA" id="ARBA00023026"/>
    </source>
</evidence>
<proteinExistence type="inferred from homology"/>
<dbReference type="Proteomes" id="UP000488299">
    <property type="component" value="Unassembled WGS sequence"/>
</dbReference>
<accession>A0A7J5U453</accession>
<protein>
    <submittedName>
        <fullName evidence="5">TULIP family P47-like protein</fullName>
    </submittedName>
</protein>
<evidence type="ECO:0000313" key="5">
    <source>
        <dbReference type="EMBL" id="KAB7732511.1"/>
    </source>
</evidence>
<evidence type="ECO:0000313" key="6">
    <source>
        <dbReference type="Proteomes" id="UP000488299"/>
    </source>
</evidence>
<evidence type="ECO:0000256" key="3">
    <source>
        <dbReference type="SAM" id="Phobius"/>
    </source>
</evidence>
<keyword evidence="3" id="KW-0472">Membrane</keyword>
<feature type="transmembrane region" description="Helical" evidence="3">
    <location>
        <begin position="379"/>
        <end position="412"/>
    </location>
</feature>
<name>A0A7J5U453_9BACT</name>
<sequence length="485" mass="51560">MCNSTTTGEISTFGWDTAFAVRIENVNAAIVSQKSSPAGFSFTDPADAQVHCSGTFGDWQVVRGGDGSGVNVQLPLLNISGQMKDNDGYVPYTCAGASIIVTVRLTYFDTGQPNEQNLKVKPTSDTPDVPVVELYSADFSQHPVQPSYALYAIQAAVMNWCAENLADFEHVFSVIDINDEADTGAWSFLKPTAVSYAYVDGETDADAFLGVLAMTTGSPSGGLQQVLDTRIVQASEEGAFCISRGLLLSKLILPNLMALWPNLQASQISVLDDCIKLNPNQSVDLPQTEYQGNTYTPQLKQFTLSIEGQQVTIDAYTETDVQDGVTAWCRNVAQYTLVKSTNKSGQTTLAYKQLGEPQTSNGHYIAEWVQITDAILAVVLGVALAALAVVTGGAAVPIIAVIGALIVGAVALSPTIDGMIQNNDAPAIDLLQENIYAPIVWTDSQAFAVSSVDLNGSLRLGGALGFSALRQILANQQPLNALQAC</sequence>
<evidence type="ECO:0000256" key="2">
    <source>
        <dbReference type="ARBA" id="ARBA00035010"/>
    </source>
</evidence>
<comment type="similarity">
    <text evidence="2">Belongs to the TULIP P47 family.</text>
</comment>
<gene>
    <name evidence="5" type="ORF">F5984_00685</name>
</gene>